<dbReference type="AlphaFoldDB" id="A0A8I2ZV94"/>
<comment type="caution">
    <text evidence="2">The sequence shown here is derived from an EMBL/GenBank/DDBJ whole genome shotgun (WGS) entry which is preliminary data.</text>
</comment>
<gene>
    <name evidence="2" type="ORF">HYQ45_004319</name>
</gene>
<dbReference type="Pfam" id="PF01266">
    <property type="entry name" value="DAO"/>
    <property type="match status" value="1"/>
</dbReference>
<dbReference type="PANTHER" id="PTHR13847:SF185">
    <property type="entry name" value="FAD DEPENDENT OXIDOREDUCTASE SUPERFAMILY (AFU_ORTHOLOGUE AFUA_3G02360)"/>
    <property type="match status" value="1"/>
</dbReference>
<dbReference type="GO" id="GO:0005829">
    <property type="term" value="C:cytosol"/>
    <property type="evidence" value="ECO:0007669"/>
    <property type="project" value="GOC"/>
</dbReference>
<dbReference type="OrthoDB" id="498204at2759"/>
<reference evidence="2" key="1">
    <citation type="journal article" date="2021" name="Mol. Plant Pathol.">
        <title>A 20-kb lineage-specific genomic region tames virulence in pathogenic amphidiploid Verticillium longisporum.</title>
        <authorList>
            <person name="Harting R."/>
            <person name="Starke J."/>
            <person name="Kusch H."/>
            <person name="Poggeler S."/>
            <person name="Maurus I."/>
            <person name="Schluter R."/>
            <person name="Landesfeind M."/>
            <person name="Bulla I."/>
            <person name="Nowrousian M."/>
            <person name="de Jonge R."/>
            <person name="Stahlhut G."/>
            <person name="Hoff K.J."/>
            <person name="Asshauer K.P."/>
            <person name="Thurmer A."/>
            <person name="Stanke M."/>
            <person name="Daniel R."/>
            <person name="Morgenstern B."/>
            <person name="Thomma B.P.H.J."/>
            <person name="Kronstad J.W."/>
            <person name="Braus-Stromeyer S.A."/>
            <person name="Braus G.H."/>
        </authorList>
    </citation>
    <scope>NUCLEOTIDE SEQUENCE</scope>
    <source>
        <strain evidence="2">Vl32</strain>
    </source>
</reference>
<dbReference type="GO" id="GO:0005770">
    <property type="term" value="C:late endosome"/>
    <property type="evidence" value="ECO:0007669"/>
    <property type="project" value="TreeGrafter"/>
</dbReference>
<sequence>MNTTVVLGSGIIGVSTAYYLSETQSPLSIHLVEPSPEFFSSASGFAGGFLAKDWFASRLASLGELSFNEHKRLAAENDGRQNWGYAKSDTFSHASGPQSLRGDADSDWLDTGESRAQVTQAAGTIDTTMPAWLRRREGDNVQSISEDGTTAQVDPLRLCRFLLEACRSRGVQIHHPAKALSVGADAIHGELSSIRIAQTDTSTETDVPCTQILIAAGAWTPQVFATLFPLSKTTIPIKALSGHSLVLRPPAPHHPDVCHAIYSTAADSWSPELFSRLGGTFYVAGLNSTAEHLPALPAEAPIRPDSIAALRRAAARLVERGDELEVVREGHCFRPVTETGAPLLCRVPDAALGPGVATRRGPGPGAGGGVFVAAGHGPWGIALGVGTGRVVAEMMQGRPLSAEVGRLGLS</sequence>
<accession>A0A8I2ZV94</accession>
<dbReference type="InterPro" id="IPR006076">
    <property type="entry name" value="FAD-dep_OxRdtase"/>
</dbReference>
<name>A0A8I2ZV94_VERLO</name>
<dbReference type="PANTHER" id="PTHR13847">
    <property type="entry name" value="SARCOSINE DEHYDROGENASE-RELATED"/>
    <property type="match status" value="1"/>
</dbReference>
<feature type="domain" description="FAD dependent oxidoreductase" evidence="1">
    <location>
        <begin position="5"/>
        <end position="394"/>
    </location>
</feature>
<dbReference type="Proteomes" id="UP000689129">
    <property type="component" value="Unassembled WGS sequence"/>
</dbReference>
<proteinExistence type="predicted"/>
<evidence type="ECO:0000259" key="1">
    <source>
        <dbReference type="Pfam" id="PF01266"/>
    </source>
</evidence>
<organism evidence="2 3">
    <name type="scientific">Verticillium longisporum</name>
    <name type="common">Verticillium dahliae var. longisporum</name>
    <dbReference type="NCBI Taxonomy" id="100787"/>
    <lineage>
        <taxon>Eukaryota</taxon>
        <taxon>Fungi</taxon>
        <taxon>Dikarya</taxon>
        <taxon>Ascomycota</taxon>
        <taxon>Pezizomycotina</taxon>
        <taxon>Sordariomycetes</taxon>
        <taxon>Hypocreomycetidae</taxon>
        <taxon>Glomerellales</taxon>
        <taxon>Plectosphaerellaceae</taxon>
        <taxon>Verticillium</taxon>
    </lineage>
</organism>
<dbReference type="EMBL" id="JAEMWZ010000071">
    <property type="protein sequence ID" value="KAG7138568.1"/>
    <property type="molecule type" value="Genomic_DNA"/>
</dbReference>
<dbReference type="GO" id="GO:0042147">
    <property type="term" value="P:retrograde transport, endosome to Golgi"/>
    <property type="evidence" value="ECO:0007669"/>
    <property type="project" value="TreeGrafter"/>
</dbReference>
<protein>
    <submittedName>
        <fullName evidence="2">Putative oxidoreductase C1F5.03c like protein</fullName>
    </submittedName>
</protein>
<evidence type="ECO:0000313" key="3">
    <source>
        <dbReference type="Proteomes" id="UP000689129"/>
    </source>
</evidence>
<evidence type="ECO:0000313" key="2">
    <source>
        <dbReference type="EMBL" id="KAG7138568.1"/>
    </source>
</evidence>